<evidence type="ECO:0000259" key="9">
    <source>
        <dbReference type="PROSITE" id="PS50188"/>
    </source>
</evidence>
<keyword evidence="1" id="KW-0399">Innate immunity</keyword>
<dbReference type="Gene3D" id="3.30.40.10">
    <property type="entry name" value="Zinc/RING finger domain, C3HC4 (zinc finger)"/>
    <property type="match status" value="1"/>
</dbReference>
<dbReference type="GO" id="GO:0005737">
    <property type="term" value="C:cytoplasm"/>
    <property type="evidence" value="ECO:0007669"/>
    <property type="project" value="UniProtKB-ARBA"/>
</dbReference>
<dbReference type="InterPro" id="IPR017907">
    <property type="entry name" value="Znf_RING_CS"/>
</dbReference>
<dbReference type="InterPro" id="IPR013320">
    <property type="entry name" value="ConA-like_dom_sf"/>
</dbReference>
<dbReference type="Gene3D" id="2.60.120.920">
    <property type="match status" value="1"/>
</dbReference>
<dbReference type="InterPro" id="IPR006574">
    <property type="entry name" value="PRY"/>
</dbReference>
<dbReference type="PANTHER" id="PTHR25465">
    <property type="entry name" value="B-BOX DOMAIN CONTAINING"/>
    <property type="match status" value="1"/>
</dbReference>
<evidence type="ECO:0000256" key="1">
    <source>
        <dbReference type="ARBA" id="ARBA00022588"/>
    </source>
</evidence>
<dbReference type="PROSITE" id="PS50089">
    <property type="entry name" value="ZF_RING_2"/>
    <property type="match status" value="1"/>
</dbReference>
<dbReference type="EMBL" id="JAINUG010000287">
    <property type="protein sequence ID" value="KAJ8383748.1"/>
    <property type="molecule type" value="Genomic_DNA"/>
</dbReference>
<dbReference type="Pfam" id="PF15227">
    <property type="entry name" value="zf-C3HC4_4"/>
    <property type="match status" value="1"/>
</dbReference>
<evidence type="ECO:0000256" key="6">
    <source>
        <dbReference type="PROSITE-ProRule" id="PRU00175"/>
    </source>
</evidence>
<feature type="coiled-coil region" evidence="7">
    <location>
        <begin position="248"/>
        <end position="290"/>
    </location>
</feature>
<dbReference type="InterPro" id="IPR003879">
    <property type="entry name" value="Butyrophylin_SPRY"/>
</dbReference>
<dbReference type="SUPFAM" id="SSF57850">
    <property type="entry name" value="RING/U-box"/>
    <property type="match status" value="1"/>
</dbReference>
<feature type="domain" description="B30.2/SPRY" evidence="9">
    <location>
        <begin position="404"/>
        <end position="599"/>
    </location>
</feature>
<evidence type="ECO:0000256" key="5">
    <source>
        <dbReference type="ARBA" id="ARBA00022859"/>
    </source>
</evidence>
<evidence type="ECO:0000259" key="8">
    <source>
        <dbReference type="PROSITE" id="PS50089"/>
    </source>
</evidence>
<accession>A0AAD7RGK8</accession>
<dbReference type="PROSITE" id="PS00518">
    <property type="entry name" value="ZF_RING_1"/>
    <property type="match status" value="1"/>
</dbReference>
<feature type="domain" description="RING-type" evidence="8">
    <location>
        <begin position="15"/>
        <end position="57"/>
    </location>
</feature>
<dbReference type="GO" id="GO:0045087">
    <property type="term" value="P:innate immune response"/>
    <property type="evidence" value="ECO:0007669"/>
    <property type="project" value="UniProtKB-KW"/>
</dbReference>
<dbReference type="InterPro" id="IPR058030">
    <property type="entry name" value="TRIM8/14/16/25/29/45/65_CC"/>
</dbReference>
<dbReference type="GO" id="GO:0008270">
    <property type="term" value="F:zinc ion binding"/>
    <property type="evidence" value="ECO:0007669"/>
    <property type="project" value="UniProtKB-KW"/>
</dbReference>
<evidence type="ECO:0000256" key="3">
    <source>
        <dbReference type="ARBA" id="ARBA00022771"/>
    </source>
</evidence>
<protein>
    <submittedName>
        <fullName evidence="10">Uncharacterized protein</fullName>
    </submittedName>
</protein>
<evidence type="ECO:0000256" key="2">
    <source>
        <dbReference type="ARBA" id="ARBA00022723"/>
    </source>
</evidence>
<evidence type="ECO:0000256" key="4">
    <source>
        <dbReference type="ARBA" id="ARBA00022833"/>
    </source>
</evidence>
<keyword evidence="11" id="KW-1185">Reference proteome</keyword>
<dbReference type="PANTHER" id="PTHR25465:SF14">
    <property type="entry name" value="E3 UBIQUITIN-PROTEIN LIGASE TRIM65"/>
    <property type="match status" value="1"/>
</dbReference>
<evidence type="ECO:0000313" key="10">
    <source>
        <dbReference type="EMBL" id="KAJ8383748.1"/>
    </source>
</evidence>
<dbReference type="InterPro" id="IPR001841">
    <property type="entry name" value="Znf_RING"/>
</dbReference>
<dbReference type="SMART" id="SM00589">
    <property type="entry name" value="PRY"/>
    <property type="match status" value="1"/>
</dbReference>
<dbReference type="Pfam" id="PF13765">
    <property type="entry name" value="PRY"/>
    <property type="match status" value="1"/>
</dbReference>
<dbReference type="SMART" id="SM00184">
    <property type="entry name" value="RING"/>
    <property type="match status" value="1"/>
</dbReference>
<dbReference type="Proteomes" id="UP001221898">
    <property type="component" value="Unassembled WGS sequence"/>
</dbReference>
<keyword evidence="2" id="KW-0479">Metal-binding</keyword>
<dbReference type="CDD" id="cd19802">
    <property type="entry name" value="Bbox1_TRIM8-like"/>
    <property type="match status" value="1"/>
</dbReference>
<reference evidence="10" key="1">
    <citation type="journal article" date="2023" name="Science">
        <title>Genome structures resolve the early diversification of teleost fishes.</title>
        <authorList>
            <person name="Parey E."/>
            <person name="Louis A."/>
            <person name="Montfort J."/>
            <person name="Bouchez O."/>
            <person name="Roques C."/>
            <person name="Iampietro C."/>
            <person name="Lluch J."/>
            <person name="Castinel A."/>
            <person name="Donnadieu C."/>
            <person name="Desvignes T."/>
            <person name="Floi Bucao C."/>
            <person name="Jouanno E."/>
            <person name="Wen M."/>
            <person name="Mejri S."/>
            <person name="Dirks R."/>
            <person name="Jansen H."/>
            <person name="Henkel C."/>
            <person name="Chen W.J."/>
            <person name="Zahm M."/>
            <person name="Cabau C."/>
            <person name="Klopp C."/>
            <person name="Thompson A.W."/>
            <person name="Robinson-Rechavi M."/>
            <person name="Braasch I."/>
            <person name="Lecointre G."/>
            <person name="Bobe J."/>
            <person name="Postlethwait J.H."/>
            <person name="Berthelot C."/>
            <person name="Roest Crollius H."/>
            <person name="Guiguen Y."/>
        </authorList>
    </citation>
    <scope>NUCLEOTIDE SEQUENCE</scope>
    <source>
        <strain evidence="10">NC1722</strain>
    </source>
</reference>
<sequence>MAEANISVTESQFRCPVCLDILKDPVAIPCGHTYCMACISRYWDQADTGLYSCPQCRDTFTPRPVLRRNTVLAEVVEKLKLTELVNASAPDRYFVGLGDVPCDFCPVDNKLKAVKSCLACLASYCEVHVAPHREVGTLRRHKLVSAIESLAERLCSQHRMGLEGGGCDGQVEWSGDCPLCESDQEDLCNVDTQRARKQAQLQECQRGVQGRIRARERELGDFQQALNSLKCSALAVVGDSEALFSDLAQRLEKTRVEVRARLEAQEKAVLGRVEREVEELDSEVAELRKRDEEMGQLLLMEDNTHFLRTASLLCVLPPCGRGPRAAEVSTECFGAARRALSHLRARMEELWREEVEKITRAGSVVLKIEMRSSVNQNVYQLPVTDSLKGAEKVSAPFPFPLSSLRLQPSDQRARETFLRYACRLSLNPDTAHPTVVLFEDPQGGRCGEEPQPYAPHPQRFDSVAQVLCREGQFSGASYWEVEWRGGGWVDIGVTYQSIGRKGGGKPCLLGRNDNSWRLRCTHSGYAAWHDNRKITVAAAPCPRIGVFLERQQGAISFYSVCDVVTLLHTFHCPFSQPLYPAFRLDLDSTIIICPSDSLTRNSDP</sequence>
<keyword evidence="4" id="KW-0862">Zinc</keyword>
<dbReference type="InterPro" id="IPR003877">
    <property type="entry name" value="SPRY_dom"/>
</dbReference>
<dbReference type="InterPro" id="IPR043136">
    <property type="entry name" value="B30.2/SPRY_sf"/>
</dbReference>
<dbReference type="CDD" id="cd16040">
    <property type="entry name" value="SPRY_PRY_SNTX"/>
    <property type="match status" value="1"/>
</dbReference>
<keyword evidence="3 6" id="KW-0863">Zinc-finger</keyword>
<keyword evidence="7" id="KW-0175">Coiled coil</keyword>
<evidence type="ECO:0000256" key="7">
    <source>
        <dbReference type="SAM" id="Coils"/>
    </source>
</evidence>
<name>A0AAD7RGK8_9TELE</name>
<comment type="caution">
    <text evidence="10">The sequence shown here is derived from an EMBL/GenBank/DDBJ whole genome shotgun (WGS) entry which is preliminary data.</text>
</comment>
<dbReference type="SMART" id="SM00449">
    <property type="entry name" value="SPRY"/>
    <property type="match status" value="1"/>
</dbReference>
<keyword evidence="5" id="KW-0391">Immunity</keyword>
<dbReference type="InterPro" id="IPR001870">
    <property type="entry name" value="B30.2/SPRY"/>
</dbReference>
<dbReference type="PRINTS" id="PR01407">
    <property type="entry name" value="BUTYPHLNCDUF"/>
</dbReference>
<proteinExistence type="predicted"/>
<organism evidence="10 11">
    <name type="scientific">Aldrovandia affinis</name>
    <dbReference type="NCBI Taxonomy" id="143900"/>
    <lineage>
        <taxon>Eukaryota</taxon>
        <taxon>Metazoa</taxon>
        <taxon>Chordata</taxon>
        <taxon>Craniata</taxon>
        <taxon>Vertebrata</taxon>
        <taxon>Euteleostomi</taxon>
        <taxon>Actinopterygii</taxon>
        <taxon>Neopterygii</taxon>
        <taxon>Teleostei</taxon>
        <taxon>Notacanthiformes</taxon>
        <taxon>Halosauridae</taxon>
        <taxon>Aldrovandia</taxon>
    </lineage>
</organism>
<dbReference type="PROSITE" id="PS50188">
    <property type="entry name" value="B302_SPRY"/>
    <property type="match status" value="1"/>
</dbReference>
<dbReference type="AlphaFoldDB" id="A0AAD7RGK8"/>
<dbReference type="InterPro" id="IPR013083">
    <property type="entry name" value="Znf_RING/FYVE/PHD"/>
</dbReference>
<dbReference type="Pfam" id="PF25600">
    <property type="entry name" value="TRIM_CC"/>
    <property type="match status" value="1"/>
</dbReference>
<dbReference type="Pfam" id="PF00622">
    <property type="entry name" value="SPRY"/>
    <property type="match status" value="1"/>
</dbReference>
<dbReference type="Gene3D" id="4.10.830.40">
    <property type="match status" value="1"/>
</dbReference>
<dbReference type="InterPro" id="IPR051051">
    <property type="entry name" value="E3_ubiq-ligase_TRIM/RNF"/>
</dbReference>
<dbReference type="SUPFAM" id="SSF49899">
    <property type="entry name" value="Concanavalin A-like lectins/glucanases"/>
    <property type="match status" value="1"/>
</dbReference>
<gene>
    <name evidence="10" type="ORF">AAFF_G00215900</name>
</gene>
<evidence type="ECO:0000313" key="11">
    <source>
        <dbReference type="Proteomes" id="UP001221898"/>
    </source>
</evidence>